<proteinExistence type="predicted"/>
<reference evidence="2" key="1">
    <citation type="journal article" date="2024" name="Front. Bioeng. Biotechnol.">
        <title>Genome-scale model development and genomic sequencing of the oleaginous clade Lipomyces.</title>
        <authorList>
            <person name="Czajka J.J."/>
            <person name="Han Y."/>
            <person name="Kim J."/>
            <person name="Mondo S.J."/>
            <person name="Hofstad B.A."/>
            <person name="Robles A."/>
            <person name="Haridas S."/>
            <person name="Riley R."/>
            <person name="LaButti K."/>
            <person name="Pangilinan J."/>
            <person name="Andreopoulos W."/>
            <person name="Lipzen A."/>
            <person name="Yan J."/>
            <person name="Wang M."/>
            <person name="Ng V."/>
            <person name="Grigoriev I.V."/>
            <person name="Spatafora J.W."/>
            <person name="Magnuson J.K."/>
            <person name="Baker S.E."/>
            <person name="Pomraning K.R."/>
        </authorList>
    </citation>
    <scope>NUCLEOTIDE SEQUENCE [LARGE SCALE GENOMIC DNA]</scope>
    <source>
        <strain evidence="2">CBS 7786</strain>
    </source>
</reference>
<organism evidence="1 2">
    <name type="scientific">Lipomyces kononenkoae</name>
    <name type="common">Yeast</name>
    <dbReference type="NCBI Taxonomy" id="34357"/>
    <lineage>
        <taxon>Eukaryota</taxon>
        <taxon>Fungi</taxon>
        <taxon>Dikarya</taxon>
        <taxon>Ascomycota</taxon>
        <taxon>Saccharomycotina</taxon>
        <taxon>Lipomycetes</taxon>
        <taxon>Lipomycetales</taxon>
        <taxon>Lipomycetaceae</taxon>
        <taxon>Lipomyces</taxon>
    </lineage>
</organism>
<name>A0ACC3SQL9_LIPKO</name>
<sequence length="921" mass="101226">MVRYCCVLLLLCLLLLDAGCAAAQGSSINSDIPAAQFGNWPSPRITADKTIGVISNVIESKVDEYYYLERPQDSNEKDESIILRTDSKVVYITYDHGATWQPVSSSDDIIAIYPHPYEQGSVYLITNTNKILVSTDRGKNFSPIKTPTPPSLGGTQIITFHKYRPDWLIWHGQADCSNPLGCPTQAHYSHNNGKSWTALTTPVKQCTFAVGLQKPADENLIFCGRELSNTGLSTFVQLVSSSDYFKNAKNEKVHFEEIIDFAIQNDFFIVASLDQDDRTSLRMDVSIDGDIFSHAKWPPSFKVARQQAYTILDTSTKAIVLQVTVNGERGAEFGTILKSNSNGTSYVTSIENTNRNEWGYVDFEKMQGIEGISIVNVVSNPREAVGGDKKKLRSKITFDDGASWQYLAPPAVDSTGQSTGCTNAGEECSLNLHGYTERTDVRHTYSSASAVGLMVGVGNVGPALTSFGEGNTYLTNDGGATWKELAKGTNMWEFGDQGSIILLVESPAPTNKLRYTFNEGQTWETLEFFDTVVDVYDISTVPSDTSRKFLIHGKQADATGKTLLVQVDFTGTTDVKCVLNEKDEAHDDFELWTPARPGATTQCLFGHETTYHRKVPDHMCYIGDKIPQPHAEIRNCSCTRLDFECDENYSLANDGTCALVPGYQPPDHSARCRQMPGLVEYSEPTGYRKIPLSTCVGGEALDISKLHACPGHEKEFENRHRGVHGFVLFLLIMLPFCMAGVIAYLVYNHYYGQYGQIRLGETDFDTHIGLGTDNGLVKYLVIAVSAVVAFVGALPAIASQLFTSWRGRASRPSRLYRGRNGTDTFHLNRTSSAGRYKYAPVVGEDARVVRDDDSVFGSADEDSDDDFGHIVPQEAYDIDRPTPSSPPLSAAPSSPPGEPGSPPSPDFLPVSPTHNPSNPNE</sequence>
<evidence type="ECO:0000313" key="1">
    <source>
        <dbReference type="EMBL" id="KAK9233929.1"/>
    </source>
</evidence>
<comment type="caution">
    <text evidence="1">The sequence shown here is derived from an EMBL/GenBank/DDBJ whole genome shotgun (WGS) entry which is preliminary data.</text>
</comment>
<protein>
    <submittedName>
        <fullName evidence="1">Uncharacterized protein</fullName>
    </submittedName>
</protein>
<accession>A0ACC3SQL9</accession>
<gene>
    <name evidence="1" type="ORF">V1525DRAFT_436104</name>
</gene>
<keyword evidence="2" id="KW-1185">Reference proteome</keyword>
<dbReference type="EMBL" id="MU971547">
    <property type="protein sequence ID" value="KAK9233929.1"/>
    <property type="molecule type" value="Genomic_DNA"/>
</dbReference>
<dbReference type="Proteomes" id="UP001433508">
    <property type="component" value="Unassembled WGS sequence"/>
</dbReference>
<evidence type="ECO:0000313" key="2">
    <source>
        <dbReference type="Proteomes" id="UP001433508"/>
    </source>
</evidence>